<dbReference type="PANTHER" id="PTHR42899">
    <property type="entry name" value="SPERMATOGENESIS-ASSOCIATED PROTEIN 20"/>
    <property type="match status" value="1"/>
</dbReference>
<dbReference type="eggNOG" id="arCOG02007">
    <property type="taxonomic scope" value="Archaea"/>
</dbReference>
<organism evidence="2 3">
    <name type="scientific">Methanoregula formicica (strain DSM 22288 / NBRC 105244 / SMSP)</name>
    <dbReference type="NCBI Taxonomy" id="593750"/>
    <lineage>
        <taxon>Archaea</taxon>
        <taxon>Methanobacteriati</taxon>
        <taxon>Methanobacteriota</taxon>
        <taxon>Stenosarchaea group</taxon>
        <taxon>Methanomicrobia</taxon>
        <taxon>Methanomicrobiales</taxon>
        <taxon>Methanoregulaceae</taxon>
        <taxon>Methanoregula</taxon>
    </lineage>
</organism>
<gene>
    <name evidence="2" type="ordered locus">Metfor_1465</name>
</gene>
<feature type="domain" description="Spermatogenesis-associated protein 20-like TRX" evidence="1">
    <location>
        <begin position="14"/>
        <end position="174"/>
    </location>
</feature>
<dbReference type="InterPro" id="IPR012341">
    <property type="entry name" value="6hp_glycosidase-like_sf"/>
</dbReference>
<dbReference type="SUPFAM" id="SSF48208">
    <property type="entry name" value="Six-hairpin glycosidases"/>
    <property type="match status" value="1"/>
</dbReference>
<dbReference type="CDD" id="cd02955">
    <property type="entry name" value="SSP411"/>
    <property type="match status" value="1"/>
</dbReference>
<dbReference type="GeneID" id="14307854"/>
<dbReference type="Proteomes" id="UP000010824">
    <property type="component" value="Chromosome"/>
</dbReference>
<reference evidence="2 3" key="2">
    <citation type="journal article" date="2014" name="Genome Announc.">
        <title>Complete Genome Sequence of Methanoregula formicica SMSPT, a Mesophilic Hydrogenotrophic Methanogen Isolated from a Methanogenic Upflow Anaerobic Sludge Blanket Reactor.</title>
        <authorList>
            <person name="Yamamoto K."/>
            <person name="Tamaki H."/>
            <person name="Cadillo-Quiroz H."/>
            <person name="Imachi H."/>
            <person name="Kyrpides N."/>
            <person name="Woyke T."/>
            <person name="Goodwin L."/>
            <person name="Zinder S.H."/>
            <person name="Kamagata Y."/>
            <person name="Liu W.T."/>
        </authorList>
    </citation>
    <scope>NUCLEOTIDE SEQUENCE [LARGE SCALE GENOMIC DNA]</scope>
    <source>
        <strain evidence="3">DSM 22288 / NBRC 105244 / SMSP</strain>
    </source>
</reference>
<evidence type="ECO:0000313" key="2">
    <source>
        <dbReference type="EMBL" id="AGB02499.1"/>
    </source>
</evidence>
<reference evidence="3" key="1">
    <citation type="submission" date="2011-12" db="EMBL/GenBank/DDBJ databases">
        <title>Complete sequence of Methanoregula formicicum SMSP.</title>
        <authorList>
            <person name="Lucas S."/>
            <person name="Han J."/>
            <person name="Lapidus A."/>
            <person name="Cheng J.-F."/>
            <person name="Goodwin L."/>
            <person name="Pitluck S."/>
            <person name="Peters L."/>
            <person name="Ovchinnikova G."/>
            <person name="Teshima H."/>
            <person name="Detter J.C."/>
            <person name="Han C."/>
            <person name="Tapia R."/>
            <person name="Land M."/>
            <person name="Hauser L."/>
            <person name="Kyrpides N."/>
            <person name="Ivanova N."/>
            <person name="Pagani I."/>
            <person name="Imachi H."/>
            <person name="Tamaki H."/>
            <person name="Sekiguchi Y."/>
            <person name="Kamagata Y."/>
            <person name="Cadillo-Quiroz H."/>
            <person name="Zinder S."/>
            <person name="Liu W.-T."/>
            <person name="Woyke T."/>
        </authorList>
    </citation>
    <scope>NUCLEOTIDE SEQUENCE [LARGE SCALE GENOMIC DNA]</scope>
    <source>
        <strain evidence="3">DSM 22288 / NBRC 105244 / SMSP</strain>
    </source>
</reference>
<dbReference type="InParanoid" id="L0HHD3"/>
<dbReference type="STRING" id="593750.Metfor_1465"/>
<proteinExistence type="predicted"/>
<dbReference type="PIRSF" id="PIRSF006402">
    <property type="entry name" value="UCP006402_thioredoxin"/>
    <property type="match status" value="1"/>
</dbReference>
<name>L0HHD3_METFS</name>
<dbReference type="HOGENOM" id="CLU_014051_4_1_2"/>
<protein>
    <submittedName>
        <fullName evidence="2">Thioredoxin domain protein</fullName>
    </submittedName>
</protein>
<dbReference type="InterPro" id="IPR008928">
    <property type="entry name" value="6-hairpin_glycosidase_sf"/>
</dbReference>
<dbReference type="Gene3D" id="1.50.10.10">
    <property type="match status" value="2"/>
</dbReference>
<dbReference type="InterPro" id="IPR036249">
    <property type="entry name" value="Thioredoxin-like_sf"/>
</dbReference>
<dbReference type="AlphaFoldDB" id="L0HHD3"/>
<dbReference type="InterPro" id="IPR024705">
    <property type="entry name" value="Ssp411"/>
</dbReference>
<dbReference type="KEGG" id="mfo:Metfor_1465"/>
<sequence>MQNQEPGGAGEKGNRLSREKSPYLLQHAENPVDWFPWGEEAFLRAAREDKPVFLSIGYATCHWCHVMAHESFEDLEVAELLNRDFIAVKVDREERPDIDSTYMQVCQMLSGQGGWPLTIVMTPEKKPFFAATYLPKERRFAVPGLLDLLPRIAKAWREQRGELLQSAESITQALETRDAAPAGPEPDAALLDEGYEDLLLRFDPGYGGFSGAPKFPTPHTLLFLLRYWKRTGKKRALDMVVKTLDAFRDGGIHDHIGGGFHRYSTDAQWRVPHFEKMLYDQALLVIAYTEAFQATRNYRYRETAMSTVRYVLRDLTDPEGAFFSAEDADSRGGEGAFYLWTMGELEAVLEKDDAAIAGRVFNVRDEGNFLSPESTGAENILFRTRTDEALVSVTGIHQEELDERIASIRERLFAAREKRERPRRDDKVLLDWNGLMIAALAKAARAFGNGECRTAAERAMECILSRMRTGDGRLYHRYRDGERAIPGFADDYAFLGLALIELYECTFDPRYLAEALAIMKTFRDHFLDRENGGFFFTAGDAEALLVRDKVIYDGAVPSANSVACEVLLRLSRLTGTTEHEDLAAALARSFAGRVRESPSAFCWFLCAIERAVGPSQDIVIAGDSGSPAVQEFLAAVRSRYLPHCTVIHKPASDPDTIAALEALTPFTRNILADRNTPAAYLCSGSTCSLPITDPGLLAAELERGAKNR</sequence>
<keyword evidence="3" id="KW-1185">Reference proteome</keyword>
<evidence type="ECO:0000313" key="3">
    <source>
        <dbReference type="Proteomes" id="UP000010824"/>
    </source>
</evidence>
<dbReference type="PANTHER" id="PTHR42899:SF1">
    <property type="entry name" value="SPERMATOGENESIS-ASSOCIATED PROTEIN 20"/>
    <property type="match status" value="1"/>
</dbReference>
<dbReference type="EMBL" id="CP003167">
    <property type="protein sequence ID" value="AGB02499.1"/>
    <property type="molecule type" value="Genomic_DNA"/>
</dbReference>
<dbReference type="SUPFAM" id="SSF52833">
    <property type="entry name" value="Thioredoxin-like"/>
    <property type="match status" value="1"/>
</dbReference>
<dbReference type="Gene3D" id="3.40.30.10">
    <property type="entry name" value="Glutaredoxin"/>
    <property type="match status" value="1"/>
</dbReference>
<accession>L0HHD3</accession>
<evidence type="ECO:0000259" key="1">
    <source>
        <dbReference type="Pfam" id="PF03190"/>
    </source>
</evidence>
<dbReference type="GO" id="GO:0005975">
    <property type="term" value="P:carbohydrate metabolic process"/>
    <property type="evidence" value="ECO:0007669"/>
    <property type="project" value="InterPro"/>
</dbReference>
<dbReference type="InterPro" id="IPR004879">
    <property type="entry name" value="Ssp411-like_TRX"/>
</dbReference>
<dbReference type="Pfam" id="PF03190">
    <property type="entry name" value="Thioredox_DsbH"/>
    <property type="match status" value="1"/>
</dbReference>
<dbReference type="OrthoDB" id="28016at2157"/>
<dbReference type="RefSeq" id="WP_015285462.1">
    <property type="nucleotide sequence ID" value="NC_019943.1"/>
</dbReference>